<feature type="coiled-coil region" evidence="6">
    <location>
        <begin position="470"/>
        <end position="507"/>
    </location>
</feature>
<dbReference type="RefSeq" id="WP_189457940.1">
    <property type="nucleotide sequence ID" value="NZ_BMYD01000008.1"/>
</dbReference>
<dbReference type="EMBL" id="BMYD01000008">
    <property type="protein sequence ID" value="GHA90365.1"/>
    <property type="molecule type" value="Genomic_DNA"/>
</dbReference>
<reference evidence="11" key="1">
    <citation type="journal article" date="2014" name="Int. J. Syst. Evol. Microbiol.">
        <title>Complete genome sequence of Corynebacterium casei LMG S-19264T (=DSM 44701T), isolated from a smear-ripened cheese.</title>
        <authorList>
            <consortium name="US DOE Joint Genome Institute (JGI-PGF)"/>
            <person name="Walter F."/>
            <person name="Albersmeier A."/>
            <person name="Kalinowski J."/>
            <person name="Ruckert C."/>
        </authorList>
    </citation>
    <scope>NUCLEOTIDE SEQUENCE</scope>
    <source>
        <strain evidence="11">KCTC 23077</strain>
    </source>
</reference>
<keyword evidence="8" id="KW-0472">Membrane</keyword>
<feature type="transmembrane region" description="Helical" evidence="8">
    <location>
        <begin position="189"/>
        <end position="211"/>
    </location>
</feature>
<dbReference type="SMART" id="SM00283">
    <property type="entry name" value="MA"/>
    <property type="match status" value="1"/>
</dbReference>
<dbReference type="Pfam" id="PF18947">
    <property type="entry name" value="HAMP_2"/>
    <property type="match status" value="1"/>
</dbReference>
<evidence type="ECO:0000259" key="9">
    <source>
        <dbReference type="PROSITE" id="PS50111"/>
    </source>
</evidence>
<comment type="subcellular location">
    <subcellularLocation>
        <location evidence="1">Membrane</location>
    </subcellularLocation>
</comment>
<evidence type="ECO:0000313" key="11">
    <source>
        <dbReference type="EMBL" id="GHA90365.1"/>
    </source>
</evidence>
<dbReference type="CDD" id="cd11386">
    <property type="entry name" value="MCP_signal"/>
    <property type="match status" value="1"/>
</dbReference>
<dbReference type="InterPro" id="IPR041395">
    <property type="entry name" value="McpB_HAMP_3rd"/>
</dbReference>
<dbReference type="SUPFAM" id="SSF58104">
    <property type="entry name" value="Methyl-accepting chemotaxis protein (MCP) signaling domain"/>
    <property type="match status" value="1"/>
</dbReference>
<evidence type="ECO:0000256" key="6">
    <source>
        <dbReference type="SAM" id="Coils"/>
    </source>
</evidence>
<comment type="caution">
    <text evidence="11">The sequence shown here is derived from an EMBL/GenBank/DDBJ whole genome shotgun (WGS) entry which is preliminary data.</text>
</comment>
<dbReference type="SMART" id="SM00304">
    <property type="entry name" value="HAMP"/>
    <property type="match status" value="3"/>
</dbReference>
<evidence type="ECO:0000256" key="2">
    <source>
        <dbReference type="ARBA" id="ARBA00022481"/>
    </source>
</evidence>
<feature type="domain" description="Methyl-accepting transducer" evidence="9">
    <location>
        <begin position="451"/>
        <end position="680"/>
    </location>
</feature>
<dbReference type="Pfam" id="PF00672">
    <property type="entry name" value="HAMP"/>
    <property type="match status" value="1"/>
</dbReference>
<organism evidence="11 12">
    <name type="scientific">Cognatilysobacter bugurensis</name>
    <dbReference type="NCBI Taxonomy" id="543356"/>
    <lineage>
        <taxon>Bacteria</taxon>
        <taxon>Pseudomonadati</taxon>
        <taxon>Pseudomonadota</taxon>
        <taxon>Gammaproteobacteria</taxon>
        <taxon>Lysobacterales</taxon>
        <taxon>Lysobacteraceae</taxon>
        <taxon>Cognatilysobacter</taxon>
    </lineage>
</organism>
<dbReference type="GO" id="GO:0005886">
    <property type="term" value="C:plasma membrane"/>
    <property type="evidence" value="ECO:0007669"/>
    <property type="project" value="TreeGrafter"/>
</dbReference>
<proteinExistence type="inferred from homology"/>
<evidence type="ECO:0000256" key="5">
    <source>
        <dbReference type="PROSITE-ProRule" id="PRU00284"/>
    </source>
</evidence>
<sequence>MTTFSKLRPAGLQAKLLGALCAGLALVLLCALSGLAFGWRSLASELPPEVELAAQSATISQEFSTQVQEWKNVLIRGHDAEQRDKYLKAFNAQHAKVQALSTEQAGRIRDPETAALAETFARQHLELHGRYLEGFAAFEAAGHVTAAGDAAVKGIDREPTATLRKLVDRNQALADEAVLERSRQAQQGLVLAAALTLALAIALVTAIGLWLRRAVLRPIHAVVDAARMVSRGELEVNIDLRSRDEIEVLGRAMSQVAQTLREVSAAQTRMAERHQAGQMSYRIPDEAFEGAYRAMVSNTNALVGSQTALIESMLATVQAYARGDLASDMPRLPGEKAAITDALDTAKRNLGAINAEIRRLVEGAAAGDFSLRGTEGAFEHDFRAMVVGLNALMAGTEDSLAQVSAVLRSIAAGELGARMDGVHRGVFAQIQNDATTTLETLGRIVAEIRQSSDSINSAAGEIASGNSDLSQRTEQQAAALEETTSSMEELTATVKQNAENARRARDLSSQAADVATQGERVVSSVVTTMADIDAASRKVADIISVIDGIAFQTNILALNAAVEAARAGEQGRGFAVVAAEVRSLAQRSANAAKEIKQLIADSTVKTVQGNELVQRAGKTMSEVLTSVRSVSELVSGISAASAEQTAGIEQVNQAITHMDEGTQQNAALVEEASASARALEQQAEQLVQTVAVFRLAQQAQAAGPTVAKAAAKAAPARRPAPAPPMRALPLH</sequence>
<dbReference type="PANTHER" id="PTHR43531:SF14">
    <property type="entry name" value="METHYL-ACCEPTING CHEMOTAXIS PROTEIN I-RELATED"/>
    <property type="match status" value="1"/>
</dbReference>
<dbReference type="AlphaFoldDB" id="A0A918W9I5"/>
<evidence type="ECO:0000256" key="4">
    <source>
        <dbReference type="ARBA" id="ARBA00029447"/>
    </source>
</evidence>
<keyword evidence="12" id="KW-1185">Reference proteome</keyword>
<gene>
    <name evidence="11" type="primary">tsr</name>
    <name evidence="11" type="ORF">GCM10007067_30220</name>
</gene>
<dbReference type="InterPro" id="IPR004090">
    <property type="entry name" value="Chemotax_Me-accpt_rcpt"/>
</dbReference>
<dbReference type="InterPro" id="IPR051310">
    <property type="entry name" value="MCP_chemotaxis"/>
</dbReference>
<evidence type="ECO:0000256" key="3">
    <source>
        <dbReference type="ARBA" id="ARBA00023224"/>
    </source>
</evidence>
<keyword evidence="6" id="KW-0175">Coiled coil</keyword>
<dbReference type="Gene3D" id="1.10.287.950">
    <property type="entry name" value="Methyl-accepting chemotaxis protein"/>
    <property type="match status" value="1"/>
</dbReference>
<keyword evidence="3 5" id="KW-0807">Transducer</keyword>
<dbReference type="FunFam" id="1.10.287.950:FF:000001">
    <property type="entry name" value="Methyl-accepting chemotaxis sensory transducer"/>
    <property type="match status" value="1"/>
</dbReference>
<evidence type="ECO:0000256" key="1">
    <source>
        <dbReference type="ARBA" id="ARBA00004370"/>
    </source>
</evidence>
<dbReference type="GO" id="GO:0006935">
    <property type="term" value="P:chemotaxis"/>
    <property type="evidence" value="ECO:0007669"/>
    <property type="project" value="InterPro"/>
</dbReference>
<feature type="compositionally biased region" description="Pro residues" evidence="7">
    <location>
        <begin position="718"/>
        <end position="731"/>
    </location>
</feature>
<name>A0A918W9I5_9GAMM</name>
<evidence type="ECO:0000259" key="10">
    <source>
        <dbReference type="PROSITE" id="PS50885"/>
    </source>
</evidence>
<dbReference type="GO" id="GO:0007165">
    <property type="term" value="P:signal transduction"/>
    <property type="evidence" value="ECO:0007669"/>
    <property type="project" value="UniProtKB-KW"/>
</dbReference>
<evidence type="ECO:0000313" key="12">
    <source>
        <dbReference type="Proteomes" id="UP000646426"/>
    </source>
</evidence>
<dbReference type="PANTHER" id="PTHR43531">
    <property type="entry name" value="PROTEIN ICFG"/>
    <property type="match status" value="1"/>
</dbReference>
<dbReference type="PROSITE" id="PS50111">
    <property type="entry name" value="CHEMOTAXIS_TRANSDUC_2"/>
    <property type="match status" value="1"/>
</dbReference>
<keyword evidence="8" id="KW-1133">Transmembrane helix</keyword>
<dbReference type="CDD" id="cd06225">
    <property type="entry name" value="HAMP"/>
    <property type="match status" value="1"/>
</dbReference>
<reference evidence="11" key="2">
    <citation type="submission" date="2020-09" db="EMBL/GenBank/DDBJ databases">
        <authorList>
            <person name="Sun Q."/>
            <person name="Kim S."/>
        </authorList>
    </citation>
    <scope>NUCLEOTIDE SEQUENCE</scope>
    <source>
        <strain evidence="11">KCTC 23077</strain>
    </source>
</reference>
<accession>A0A918W9I5</accession>
<dbReference type="Gene3D" id="1.20.120.1530">
    <property type="match status" value="2"/>
</dbReference>
<keyword evidence="8" id="KW-0812">Transmembrane</keyword>
<dbReference type="InterPro" id="IPR003660">
    <property type="entry name" value="HAMP_dom"/>
</dbReference>
<dbReference type="Pfam" id="PF00015">
    <property type="entry name" value="MCPsignal"/>
    <property type="match status" value="1"/>
</dbReference>
<dbReference type="Pfam" id="PF18575">
    <property type="entry name" value="HAMP_N3"/>
    <property type="match status" value="1"/>
</dbReference>
<feature type="domain" description="HAMP" evidence="10">
    <location>
        <begin position="213"/>
        <end position="265"/>
    </location>
</feature>
<dbReference type="PROSITE" id="PS50885">
    <property type="entry name" value="HAMP"/>
    <property type="match status" value="1"/>
</dbReference>
<feature type="region of interest" description="Disordered" evidence="7">
    <location>
        <begin position="710"/>
        <end position="731"/>
    </location>
</feature>
<dbReference type="InterPro" id="IPR004089">
    <property type="entry name" value="MCPsignal_dom"/>
</dbReference>
<comment type="similarity">
    <text evidence="4">Belongs to the methyl-accepting chemotaxis (MCP) protein family.</text>
</comment>
<dbReference type="GO" id="GO:0004888">
    <property type="term" value="F:transmembrane signaling receptor activity"/>
    <property type="evidence" value="ECO:0007669"/>
    <property type="project" value="InterPro"/>
</dbReference>
<dbReference type="PRINTS" id="PR00260">
    <property type="entry name" value="CHEMTRNSDUCR"/>
</dbReference>
<evidence type="ECO:0000256" key="8">
    <source>
        <dbReference type="SAM" id="Phobius"/>
    </source>
</evidence>
<keyword evidence="2" id="KW-0488">Methylation</keyword>
<evidence type="ECO:0000256" key="7">
    <source>
        <dbReference type="SAM" id="MobiDB-lite"/>
    </source>
</evidence>
<protein>
    <submittedName>
        <fullName evidence="11">Methyl-accepting chemotaxis protein</fullName>
    </submittedName>
</protein>
<dbReference type="Proteomes" id="UP000646426">
    <property type="component" value="Unassembled WGS sequence"/>
</dbReference>